<accession>A0A2K9B201</accession>
<dbReference type="InterPro" id="IPR016181">
    <property type="entry name" value="Acyl_CoA_acyltransferase"/>
</dbReference>
<dbReference type="Proteomes" id="UP000494173">
    <property type="component" value="Unassembled WGS sequence"/>
</dbReference>
<dbReference type="AlphaFoldDB" id="A0A2K9B201"/>
<gene>
    <name evidence="3" type="ORF">BB215W447A_0690</name>
    <name evidence="4" type="ORF">BIFLH24_02002</name>
</gene>
<reference evidence="4 6" key="2">
    <citation type="submission" date="2019-10" db="EMBL/GenBank/DDBJ databases">
        <authorList>
            <consortium name="Melissa Lawson"/>
            <person name="O'neill I."/>
        </authorList>
    </citation>
    <scope>NUCLEOTIDE SEQUENCE [LARGE SCALE GENOMIC DNA]</scope>
    <source>
        <strain evidence="4">LH_24</strain>
    </source>
</reference>
<dbReference type="SUPFAM" id="SSF55729">
    <property type="entry name" value="Acyl-CoA N-acyltransferases (Nat)"/>
    <property type="match status" value="1"/>
</dbReference>
<name>A0A2K9B201_BIFBR</name>
<evidence type="ECO:0000313" key="6">
    <source>
        <dbReference type="Proteomes" id="UP000494173"/>
    </source>
</evidence>
<dbReference type="EMBL" id="CP021558">
    <property type="protein sequence ID" value="AUE02717.1"/>
    <property type="molecule type" value="Genomic_DNA"/>
</dbReference>
<dbReference type="GO" id="GO:0016747">
    <property type="term" value="F:acyltransferase activity, transferring groups other than amino-acyl groups"/>
    <property type="evidence" value="ECO:0007669"/>
    <property type="project" value="InterPro"/>
</dbReference>
<keyword evidence="1" id="KW-0175">Coiled coil</keyword>
<evidence type="ECO:0000313" key="3">
    <source>
        <dbReference type="EMBL" id="AUE02717.1"/>
    </source>
</evidence>
<dbReference type="Pfam" id="PF00583">
    <property type="entry name" value="Acetyltransf_1"/>
    <property type="match status" value="1"/>
</dbReference>
<evidence type="ECO:0000313" key="4">
    <source>
        <dbReference type="EMBL" id="VWQ26389.1"/>
    </source>
</evidence>
<sequence length="240" mass="27383">MEKVPDKTIDQMFHTWSDEDDDRRFGRTTLGPDGHPVGHIIAKDCTAPDHNATMTILIGPYYQNHGYGSLAMKLGIKLAAEQLGAKTITLKAWSFNLRARHMYESLRFKETGRAEHAVERDGHWFDEMVYEAPVSMLLERIVAEESARAEGEKLEEQRLEAEKQSDRTTRRWGLSKRKWNRAVPDIESHGSCHDFSPPPASRESLIRGAYCMCLQRTWGVVKIEEDAVRDIADFWPVGIG</sequence>
<dbReference type="InterPro" id="IPR000182">
    <property type="entry name" value="GNAT_dom"/>
</dbReference>
<evidence type="ECO:0000259" key="2">
    <source>
        <dbReference type="PROSITE" id="PS51186"/>
    </source>
</evidence>
<protein>
    <submittedName>
        <fullName evidence="3 4">Acetyltransferase (GNAT) family</fullName>
    </submittedName>
</protein>
<dbReference type="Gene3D" id="3.40.630.30">
    <property type="match status" value="1"/>
</dbReference>
<evidence type="ECO:0000256" key="1">
    <source>
        <dbReference type="SAM" id="Coils"/>
    </source>
</evidence>
<evidence type="ECO:0000313" key="5">
    <source>
        <dbReference type="Proteomes" id="UP000232491"/>
    </source>
</evidence>
<dbReference type="Proteomes" id="UP000232491">
    <property type="component" value="Chromosome"/>
</dbReference>
<proteinExistence type="predicted"/>
<keyword evidence="3" id="KW-0808">Transferase</keyword>
<dbReference type="EMBL" id="CABWKB010000020">
    <property type="protein sequence ID" value="VWQ26389.1"/>
    <property type="molecule type" value="Genomic_DNA"/>
</dbReference>
<dbReference type="PANTHER" id="PTHR43415:SF3">
    <property type="entry name" value="GNAT-FAMILY ACETYLTRANSFERASE"/>
    <property type="match status" value="1"/>
</dbReference>
<organism evidence="3 5">
    <name type="scientific">Bifidobacterium breve</name>
    <dbReference type="NCBI Taxonomy" id="1685"/>
    <lineage>
        <taxon>Bacteria</taxon>
        <taxon>Bacillati</taxon>
        <taxon>Actinomycetota</taxon>
        <taxon>Actinomycetes</taxon>
        <taxon>Bifidobacteriales</taxon>
        <taxon>Bifidobacteriaceae</taxon>
        <taxon>Bifidobacterium</taxon>
    </lineage>
</organism>
<feature type="coiled-coil region" evidence="1">
    <location>
        <begin position="142"/>
        <end position="171"/>
    </location>
</feature>
<feature type="domain" description="N-acetyltransferase" evidence="2">
    <location>
        <begin position="1"/>
        <end position="133"/>
    </location>
</feature>
<dbReference type="PROSITE" id="PS51186">
    <property type="entry name" value="GNAT"/>
    <property type="match status" value="1"/>
</dbReference>
<dbReference type="RefSeq" id="WP_232783138.1">
    <property type="nucleotide sequence ID" value="NZ_CABWKB010000020.1"/>
</dbReference>
<dbReference type="PANTHER" id="PTHR43415">
    <property type="entry name" value="SPERMIDINE N(1)-ACETYLTRANSFERASE"/>
    <property type="match status" value="1"/>
</dbReference>
<reference evidence="3 5" key="1">
    <citation type="submission" date="2017-05" db="EMBL/GenBank/DDBJ databases">
        <title>Comparative genomics and methylome analysis of the gut commensal Bifidobacterium breve.</title>
        <authorList>
            <person name="Bottacini F."/>
            <person name="Morrissey R."/>
            <person name="Roberts R.J."/>
            <person name="James K."/>
            <person name="van Breen J."/>
            <person name="Egan M."/>
            <person name="Lambert J."/>
            <person name="van Limpt K."/>
            <person name="Stanton C."/>
            <person name="Knol J."/>
            <person name="O' Connell Motherway M."/>
            <person name="van Sinderen D."/>
        </authorList>
    </citation>
    <scope>NUCLEOTIDE SEQUENCE [LARGE SCALE GENOMIC DNA]</scope>
    <source>
        <strain evidence="3 5">215W447a</strain>
    </source>
</reference>
<dbReference type="CDD" id="cd04301">
    <property type="entry name" value="NAT_SF"/>
    <property type="match status" value="1"/>
</dbReference>